<gene>
    <name evidence="2" type="ORF">E6W99_09945</name>
</gene>
<dbReference type="RefSeq" id="WP_155443829.1">
    <property type="nucleotide sequence ID" value="NZ_CP046266.1"/>
</dbReference>
<keyword evidence="3" id="KW-1185">Reference proteome</keyword>
<reference evidence="2 3" key="1">
    <citation type="submission" date="2019-04" db="EMBL/GenBank/DDBJ databases">
        <title>Bacillus sediminilitoris sp. nov., isolated from a tidal flat sediment on the East China Sea.</title>
        <authorList>
            <person name="Wei Y."/>
            <person name="Mao H."/>
            <person name="Fang J."/>
        </authorList>
    </citation>
    <scope>NUCLEOTIDE SEQUENCE [LARGE SCALE GENOMIC DNA]</scope>
    <source>
        <strain evidence="2 3">DSL-17</strain>
    </source>
</reference>
<dbReference type="InterPro" id="IPR036638">
    <property type="entry name" value="HLH_DNA-bd_sf"/>
</dbReference>
<name>A0A4V3WFE9_9BACI</name>
<evidence type="ECO:0000313" key="2">
    <source>
        <dbReference type="EMBL" id="THF79998.1"/>
    </source>
</evidence>
<evidence type="ECO:0000313" key="3">
    <source>
        <dbReference type="Proteomes" id="UP000310334"/>
    </source>
</evidence>
<comment type="caution">
    <text evidence="2">The sequence shown here is derived from an EMBL/GenBank/DDBJ whole genome shotgun (WGS) entry which is preliminary data.</text>
</comment>
<protein>
    <recommendedName>
        <fullName evidence="4">Spo0E like sporulation regulatory protein</fullName>
    </recommendedName>
</protein>
<accession>A0A4V3WFE9</accession>
<dbReference type="GO" id="GO:0046983">
    <property type="term" value="F:protein dimerization activity"/>
    <property type="evidence" value="ECO:0007669"/>
    <property type="project" value="InterPro"/>
</dbReference>
<evidence type="ECO:0000256" key="1">
    <source>
        <dbReference type="SAM" id="MobiDB-lite"/>
    </source>
</evidence>
<proteinExistence type="predicted"/>
<dbReference type="AlphaFoldDB" id="A0A4V3WFE9"/>
<dbReference type="Gene3D" id="4.10.280.10">
    <property type="entry name" value="Helix-loop-helix DNA-binding domain"/>
    <property type="match status" value="1"/>
</dbReference>
<feature type="compositionally biased region" description="Basic and acidic residues" evidence="1">
    <location>
        <begin position="64"/>
        <end position="82"/>
    </location>
</feature>
<organism evidence="2 3">
    <name type="scientific">Metabacillus sediminilitoris</name>
    <dbReference type="NCBI Taxonomy" id="2567941"/>
    <lineage>
        <taxon>Bacteria</taxon>
        <taxon>Bacillati</taxon>
        <taxon>Bacillota</taxon>
        <taxon>Bacilli</taxon>
        <taxon>Bacillales</taxon>
        <taxon>Bacillaceae</taxon>
        <taxon>Metabacillus</taxon>
    </lineage>
</organism>
<sequence length="82" mass="9529">MILRGILKLSNKIDAHRQDIPTLVQNKGISHPDVITTTQKLSEEIEIMQHIIDSIQSIKNNHTRKSDNESLKQDLRNINKYR</sequence>
<dbReference type="EMBL" id="SSNT01000007">
    <property type="protein sequence ID" value="THF79998.1"/>
    <property type="molecule type" value="Genomic_DNA"/>
</dbReference>
<feature type="region of interest" description="Disordered" evidence="1">
    <location>
        <begin position="59"/>
        <end position="82"/>
    </location>
</feature>
<dbReference type="Proteomes" id="UP000310334">
    <property type="component" value="Unassembled WGS sequence"/>
</dbReference>
<evidence type="ECO:0008006" key="4">
    <source>
        <dbReference type="Google" id="ProtNLM"/>
    </source>
</evidence>